<dbReference type="SUPFAM" id="SSF57701">
    <property type="entry name" value="Zn2/Cys6 DNA-binding domain"/>
    <property type="match status" value="1"/>
</dbReference>
<accession>A0AB34KDI9</accession>
<comment type="caution">
    <text evidence="3">The sequence shown here is derived from an EMBL/GenBank/DDBJ whole genome shotgun (WGS) entry which is preliminary data.</text>
</comment>
<proteinExistence type="predicted"/>
<evidence type="ECO:0000313" key="3">
    <source>
        <dbReference type="EMBL" id="KAL1581846.1"/>
    </source>
</evidence>
<dbReference type="RefSeq" id="XP_069224954.1">
    <property type="nucleotide sequence ID" value="XM_069377919.1"/>
</dbReference>
<keyword evidence="1" id="KW-0539">Nucleus</keyword>
<dbReference type="Pfam" id="PF00172">
    <property type="entry name" value="Zn_clus"/>
    <property type="match status" value="1"/>
</dbReference>
<reference evidence="3 4" key="1">
    <citation type="journal article" date="2020" name="Microbiol. Resour. Announc.">
        <title>Draft Genome Sequence of a Cladosporium Species Isolated from the Mesophotic Ascidian Didemnum maculosum.</title>
        <authorList>
            <person name="Gioti A."/>
            <person name="Siaperas R."/>
            <person name="Nikolaivits E."/>
            <person name="Le Goff G."/>
            <person name="Ouazzani J."/>
            <person name="Kotoulas G."/>
            <person name="Topakas E."/>
        </authorList>
    </citation>
    <scope>NUCLEOTIDE SEQUENCE [LARGE SCALE GENOMIC DNA]</scope>
    <source>
        <strain evidence="3 4">TM138-S3</strain>
    </source>
</reference>
<evidence type="ECO:0000256" key="1">
    <source>
        <dbReference type="ARBA" id="ARBA00023242"/>
    </source>
</evidence>
<dbReference type="EMBL" id="JAAQHG020000126">
    <property type="protein sequence ID" value="KAL1581846.1"/>
    <property type="molecule type" value="Genomic_DNA"/>
</dbReference>
<dbReference type="GeneID" id="96010757"/>
<dbReference type="Proteomes" id="UP000803884">
    <property type="component" value="Unassembled WGS sequence"/>
</dbReference>
<dbReference type="InterPro" id="IPR036864">
    <property type="entry name" value="Zn2-C6_fun-type_DNA-bd_sf"/>
</dbReference>
<dbReference type="AlphaFoldDB" id="A0AB34KDI9"/>
<gene>
    <name evidence="3" type="ORF">WHR41_09315</name>
</gene>
<dbReference type="PROSITE" id="PS50048">
    <property type="entry name" value="ZN2_CY6_FUNGAL_2"/>
    <property type="match status" value="1"/>
</dbReference>
<protein>
    <recommendedName>
        <fullName evidence="2">Zn(2)-C6 fungal-type domain-containing protein</fullName>
    </recommendedName>
</protein>
<feature type="domain" description="Zn(2)-C6 fungal-type" evidence="2">
    <location>
        <begin position="22"/>
        <end position="51"/>
    </location>
</feature>
<dbReference type="GO" id="GO:0000981">
    <property type="term" value="F:DNA-binding transcription factor activity, RNA polymerase II-specific"/>
    <property type="evidence" value="ECO:0007669"/>
    <property type="project" value="InterPro"/>
</dbReference>
<sequence length="294" mass="33185">MSGESSRKSQASKPKRVQVAAACEHCRLLKVKCDGRRPCMTCTRRHAECIYVTVQNETRQVAVKRKFDELSERHSDAQSLIAVLAGEDENLAKDAFCRLRAGHSPQRIVQSIRRWNVRSPADVIHERWLCQQYLVALLQSTASLWDVVQAATRILIPGTRLSFPSTRDLLPLKNCVITLETLGEILDKTKGSASSQRLIQEPVLLQSGPDGFYDGPLFWMPASPWTDITNDDLTVSQLVSTFFVAVNPYWRFLEEDPFNRNMRLKNVESLYCSPLLADFCTINQAQAGTICLID</sequence>
<dbReference type="GO" id="GO:0008270">
    <property type="term" value="F:zinc ion binding"/>
    <property type="evidence" value="ECO:0007669"/>
    <property type="project" value="InterPro"/>
</dbReference>
<dbReference type="CDD" id="cd00067">
    <property type="entry name" value="GAL4"/>
    <property type="match status" value="1"/>
</dbReference>
<dbReference type="PANTHER" id="PTHR47256:SF1">
    <property type="entry name" value="ZN(II)2CYS6 TRANSCRIPTION FACTOR (EUROFUNG)"/>
    <property type="match status" value="1"/>
</dbReference>
<dbReference type="PROSITE" id="PS00463">
    <property type="entry name" value="ZN2_CY6_FUNGAL_1"/>
    <property type="match status" value="1"/>
</dbReference>
<organism evidence="3 4">
    <name type="scientific">Cladosporium halotolerans</name>
    <dbReference type="NCBI Taxonomy" id="1052096"/>
    <lineage>
        <taxon>Eukaryota</taxon>
        <taxon>Fungi</taxon>
        <taxon>Dikarya</taxon>
        <taxon>Ascomycota</taxon>
        <taxon>Pezizomycotina</taxon>
        <taxon>Dothideomycetes</taxon>
        <taxon>Dothideomycetidae</taxon>
        <taxon>Cladosporiales</taxon>
        <taxon>Cladosporiaceae</taxon>
        <taxon>Cladosporium</taxon>
    </lineage>
</organism>
<evidence type="ECO:0000259" key="2">
    <source>
        <dbReference type="PROSITE" id="PS50048"/>
    </source>
</evidence>
<keyword evidence="4" id="KW-1185">Reference proteome</keyword>
<dbReference type="SMART" id="SM00066">
    <property type="entry name" value="GAL4"/>
    <property type="match status" value="1"/>
</dbReference>
<dbReference type="Gene3D" id="4.10.240.10">
    <property type="entry name" value="Zn(2)-C6 fungal-type DNA-binding domain"/>
    <property type="match status" value="1"/>
</dbReference>
<dbReference type="InterPro" id="IPR053187">
    <property type="entry name" value="Notoamide_regulator"/>
</dbReference>
<name>A0AB34KDI9_9PEZI</name>
<dbReference type="PANTHER" id="PTHR47256">
    <property type="entry name" value="ZN(II)2CYS6 TRANSCRIPTION FACTOR (EUROFUNG)-RELATED"/>
    <property type="match status" value="1"/>
</dbReference>
<dbReference type="InterPro" id="IPR001138">
    <property type="entry name" value="Zn2Cys6_DnaBD"/>
</dbReference>
<evidence type="ECO:0000313" key="4">
    <source>
        <dbReference type="Proteomes" id="UP000803884"/>
    </source>
</evidence>